<gene>
    <name evidence="1" type="ORF">Vadar_012839</name>
</gene>
<protein>
    <submittedName>
        <fullName evidence="1">Uncharacterized protein</fullName>
    </submittedName>
</protein>
<proteinExistence type="predicted"/>
<dbReference type="Proteomes" id="UP000828048">
    <property type="component" value="Chromosome 3"/>
</dbReference>
<name>A0ACB7YVE1_9ERIC</name>
<dbReference type="EMBL" id="CM037153">
    <property type="protein sequence ID" value="KAH7857448.1"/>
    <property type="molecule type" value="Genomic_DNA"/>
</dbReference>
<accession>A0ACB7YVE1</accession>
<keyword evidence="2" id="KW-1185">Reference proteome</keyword>
<sequence>MYQKSLSSILSILTLLTTLKFVFPQAPLSSNCILEIQNPPSGHDSSCTQGNWGGFLHGNCCGFAFNTYLHGLAHRANRTGHIFLNCTEQIGCLDSMETRYGNILNCGIDKLSKGGGGCSGYSVSDVNSKLGTWLRTLDENCKVLGSKNQSDTACSDCLSSWEVMGIWKNSTTDPVVVEADICRFSVLVSMTSSRISDDKWVQAVYQCLGDQRLSIRKLNEDDHGGESKMKDKELGFLIGGIFGVILLVTVVSWILYGRSSKPKLLKQKSVKNYSPSGEPSCHQIPIKEVYSATNDLSELNFIGQGMAGKVYKGILSNGQHVAVKHIIKDGEMETFVREVTSLSHVRHPNLVSLLGHCEGSDECFLVYELCENGNLSEWLFGKLADFGLSKVMGVEQSFVSSEVRGTFGYVDPEYRNNRHVNSSVDVYSFGIVLLQILSGQRVINMDVKKPMTINKMLALSCTGLKEQRPSMEQVVARLEKALDISVVVNPVVPHFRQNDS</sequence>
<comment type="caution">
    <text evidence="1">The sequence shown here is derived from an EMBL/GenBank/DDBJ whole genome shotgun (WGS) entry which is preliminary data.</text>
</comment>
<reference evidence="1 2" key="1">
    <citation type="journal article" date="2021" name="Hortic Res">
        <title>High-quality reference genome and annotation aids understanding of berry development for evergreen blueberry (Vaccinium darrowii).</title>
        <authorList>
            <person name="Yu J."/>
            <person name="Hulse-Kemp A.M."/>
            <person name="Babiker E."/>
            <person name="Staton M."/>
        </authorList>
    </citation>
    <scope>NUCLEOTIDE SEQUENCE [LARGE SCALE GENOMIC DNA]</scope>
    <source>
        <strain evidence="2">cv. NJ 8807/NJ 8810</strain>
        <tissue evidence="1">Young leaf</tissue>
    </source>
</reference>
<evidence type="ECO:0000313" key="2">
    <source>
        <dbReference type="Proteomes" id="UP000828048"/>
    </source>
</evidence>
<organism evidence="1 2">
    <name type="scientific">Vaccinium darrowii</name>
    <dbReference type="NCBI Taxonomy" id="229202"/>
    <lineage>
        <taxon>Eukaryota</taxon>
        <taxon>Viridiplantae</taxon>
        <taxon>Streptophyta</taxon>
        <taxon>Embryophyta</taxon>
        <taxon>Tracheophyta</taxon>
        <taxon>Spermatophyta</taxon>
        <taxon>Magnoliopsida</taxon>
        <taxon>eudicotyledons</taxon>
        <taxon>Gunneridae</taxon>
        <taxon>Pentapetalae</taxon>
        <taxon>asterids</taxon>
        <taxon>Ericales</taxon>
        <taxon>Ericaceae</taxon>
        <taxon>Vaccinioideae</taxon>
        <taxon>Vaccinieae</taxon>
        <taxon>Vaccinium</taxon>
    </lineage>
</organism>
<evidence type="ECO:0000313" key="1">
    <source>
        <dbReference type="EMBL" id="KAH7857448.1"/>
    </source>
</evidence>